<dbReference type="CDD" id="cd15831">
    <property type="entry name" value="BTAD"/>
    <property type="match status" value="1"/>
</dbReference>
<proteinExistence type="predicted"/>
<accession>A0A7I9VBQ5</accession>
<gene>
    <name evidence="2" type="ORF">nbrc107696_32350</name>
</gene>
<protein>
    <recommendedName>
        <fullName evidence="1">Bacterial transcriptional activator domain-containing protein</fullName>
    </recommendedName>
</protein>
<dbReference type="AlphaFoldDB" id="A0A7I9VBQ5"/>
<dbReference type="InterPro" id="IPR005158">
    <property type="entry name" value="BTAD"/>
</dbReference>
<dbReference type="Gene3D" id="1.25.40.10">
    <property type="entry name" value="Tetratricopeptide repeat domain"/>
    <property type="match status" value="1"/>
</dbReference>
<dbReference type="PANTHER" id="PTHR47691">
    <property type="entry name" value="REGULATOR-RELATED"/>
    <property type="match status" value="1"/>
</dbReference>
<dbReference type="SUPFAM" id="SSF52540">
    <property type="entry name" value="P-loop containing nucleoside triphosphate hydrolases"/>
    <property type="match status" value="1"/>
</dbReference>
<dbReference type="Proteomes" id="UP000444960">
    <property type="component" value="Unassembled WGS sequence"/>
</dbReference>
<dbReference type="InterPro" id="IPR011990">
    <property type="entry name" value="TPR-like_helical_dom_sf"/>
</dbReference>
<dbReference type="EMBL" id="BJOV01000005">
    <property type="protein sequence ID" value="GEE02789.1"/>
    <property type="molecule type" value="Genomic_DNA"/>
</dbReference>
<evidence type="ECO:0000313" key="2">
    <source>
        <dbReference type="EMBL" id="GEE02789.1"/>
    </source>
</evidence>
<reference evidence="3" key="1">
    <citation type="submission" date="2019-06" db="EMBL/GenBank/DDBJ databases">
        <title>Gordonia isolated from sludge of a wastewater treatment plant.</title>
        <authorList>
            <person name="Tamura T."/>
            <person name="Aoyama K."/>
            <person name="Kang Y."/>
            <person name="Saito S."/>
            <person name="Akiyama N."/>
            <person name="Yazawa K."/>
            <person name="Gonoi T."/>
            <person name="Mikami Y."/>
        </authorList>
    </citation>
    <scope>NUCLEOTIDE SEQUENCE [LARGE SCALE GENOMIC DNA]</scope>
    <source>
        <strain evidence="3">NBRC 107696</strain>
    </source>
</reference>
<dbReference type="OrthoDB" id="9812579at2"/>
<sequence>MDAATFDDLVTAGRAAAERHEPERAVRFFDDALALWRGPAFADVVEWDFAALAAAGLHGRRDAVILDRLGTVSDLGDHDAAAAQLRSIVEREPLLERAWELLALAEYRAGRQAAAMATFRRARAVLADELGAEPGPGLTALYEKMLRHDPVLIPRRTPEKPTRRTRYVPAELTTLIGRDAAVAAVARQVDEHRLVALTGPGGVGKTRVAQRVANDSDDADGPWFVELAGVHDTPGISDALVNVLGLTAQGGVDMVGAMLRDRRCLVVLDNCEHLVESVAVVAEKLLRECPGLRILATSRVALGAEGERVHPLSPLVDGTDLFYERSAEPVGESERENVRRLCEALDNLPLALELAAAHTSVLSVTQLLDRLDDRFALLKARSSRTRGRHLSMRMVIDASYTALAPSQQTLMQQLAIFEGGFDFDAAAAVSGRGLDVLVDLAALVDASLVTVVGGDPRRYQMLEVLREYAAGEIPGDVRSAAVSAHVEWIRALAGDAYPGLRGPDCITWMRRIEAELPNVRAALAHCRDADIDVYLRIVGDLHWFWFRRGLIDEGVRLLAPVVSDAADSSSAALRIRVLSGRNLIAYLAGDGPTIFDSLQRLQSALDELGPDPDDAVDRGAVAEAATMLAFFYAGAGAVDIAATFATVSRGVVDTGRDSDALGELELAVGTAGLRSGDAAAAELHLSEAIRIASDSGYDWLLASGCWILAKSRISVGDLAGARPLLGRMIEACERSYDLTSWMVGVSTIAYVAFASGEATGAGLLTGVVRHRTELTGYDPENMDPIDMARYGAEIRAGIDADRLERDAAAGAVLSRGDVSTLVARFVTG</sequence>
<dbReference type="SMART" id="SM01043">
    <property type="entry name" value="BTAD"/>
    <property type="match status" value="1"/>
</dbReference>
<dbReference type="RefSeq" id="WP_161896428.1">
    <property type="nucleotide sequence ID" value="NZ_BJOV01000005.1"/>
</dbReference>
<dbReference type="PRINTS" id="PR00364">
    <property type="entry name" value="DISEASERSIST"/>
</dbReference>
<dbReference type="InterPro" id="IPR027417">
    <property type="entry name" value="P-loop_NTPase"/>
</dbReference>
<name>A0A7I9VBQ5_9ACTN</name>
<feature type="domain" description="Bacterial transcriptional activator" evidence="1">
    <location>
        <begin position="1"/>
        <end position="146"/>
    </location>
</feature>
<evidence type="ECO:0000313" key="3">
    <source>
        <dbReference type="Proteomes" id="UP000444960"/>
    </source>
</evidence>
<dbReference type="Pfam" id="PF03704">
    <property type="entry name" value="BTAD"/>
    <property type="match status" value="1"/>
</dbReference>
<evidence type="ECO:0000259" key="1">
    <source>
        <dbReference type="SMART" id="SM01043"/>
    </source>
</evidence>
<dbReference type="SUPFAM" id="SSF48452">
    <property type="entry name" value="TPR-like"/>
    <property type="match status" value="1"/>
</dbReference>
<dbReference type="PANTHER" id="PTHR47691:SF3">
    <property type="entry name" value="HTH-TYPE TRANSCRIPTIONAL REGULATOR RV0890C-RELATED"/>
    <property type="match status" value="1"/>
</dbReference>
<keyword evidence="3" id="KW-1185">Reference proteome</keyword>
<comment type="caution">
    <text evidence="2">The sequence shown here is derived from an EMBL/GenBank/DDBJ whole genome shotgun (WGS) entry which is preliminary data.</text>
</comment>
<organism evidence="2 3">
    <name type="scientific">Gordonia spumicola</name>
    <dbReference type="NCBI Taxonomy" id="589161"/>
    <lineage>
        <taxon>Bacteria</taxon>
        <taxon>Bacillati</taxon>
        <taxon>Actinomycetota</taxon>
        <taxon>Actinomycetes</taxon>
        <taxon>Mycobacteriales</taxon>
        <taxon>Gordoniaceae</taxon>
        <taxon>Gordonia</taxon>
    </lineage>
</organism>